<evidence type="ECO:0000313" key="8">
    <source>
        <dbReference type="Proteomes" id="UP000019116"/>
    </source>
</evidence>
<dbReference type="Pfam" id="PF04576">
    <property type="entry name" value="Zein-binding"/>
    <property type="match status" value="1"/>
</dbReference>
<dbReference type="PANTHER" id="PTHR31422:SF21">
    <property type="entry name" value="OS07G0162200 PROTEIN"/>
    <property type="match status" value="1"/>
</dbReference>
<keyword evidence="3" id="KW-1133">Transmembrane helix</keyword>
<keyword evidence="8" id="KW-1185">Reference proteome</keyword>
<proteinExistence type="predicted"/>
<reference evidence="7" key="1">
    <citation type="submission" date="2018-08" db="EMBL/GenBank/DDBJ databases">
        <authorList>
            <person name="Rossello M."/>
        </authorList>
    </citation>
    <scope>NUCLEOTIDE SEQUENCE [LARGE SCALE GENOMIC DNA]</scope>
    <source>
        <strain evidence="7">cv. Chinese Spring</strain>
    </source>
</reference>
<comment type="subcellular location">
    <subcellularLocation>
        <location evidence="1">Membrane</location>
    </subcellularLocation>
</comment>
<dbReference type="EnsemblPlants" id="TraesCS2A02G248000.1">
    <property type="protein sequence ID" value="TraesCS2A02G248000.1"/>
    <property type="gene ID" value="TraesCS2A02G248000"/>
</dbReference>
<evidence type="ECO:0000256" key="5">
    <source>
        <dbReference type="SAM" id="Coils"/>
    </source>
</evidence>
<evidence type="ECO:0000256" key="3">
    <source>
        <dbReference type="ARBA" id="ARBA00022989"/>
    </source>
</evidence>
<name>A0A3B6AWV8_WHEAT</name>
<feature type="coiled-coil region" evidence="5">
    <location>
        <begin position="22"/>
        <end position="95"/>
    </location>
</feature>
<dbReference type="OrthoDB" id="690085at2759"/>
<dbReference type="OMA" id="LTHQFAT"/>
<dbReference type="InterPro" id="IPR007656">
    <property type="entry name" value="GTD-bd"/>
</dbReference>
<keyword evidence="5" id="KW-0175">Coiled coil</keyword>
<dbReference type="SMR" id="A0A3B6AWV8"/>
<evidence type="ECO:0000256" key="1">
    <source>
        <dbReference type="ARBA" id="ARBA00004370"/>
    </source>
</evidence>
<protein>
    <recommendedName>
        <fullName evidence="6">GTD-binding domain-containing protein</fullName>
    </recommendedName>
</protein>
<dbReference type="AlphaFoldDB" id="A0A3B6AWV8"/>
<keyword evidence="4" id="KW-0472">Membrane</keyword>
<evidence type="ECO:0000256" key="4">
    <source>
        <dbReference type="ARBA" id="ARBA00023136"/>
    </source>
</evidence>
<keyword evidence="2" id="KW-0812">Transmembrane</keyword>
<dbReference type="Gramene" id="TraesWEE_scaffold_026690_01G000100.1">
    <property type="protein sequence ID" value="TraesWEE_scaffold_026690_01G000100.1"/>
    <property type="gene ID" value="TraesWEE_scaffold_026690_01G000100"/>
</dbReference>
<dbReference type="PROSITE" id="PS51775">
    <property type="entry name" value="GTD_BINDING"/>
    <property type="match status" value="1"/>
</dbReference>
<evidence type="ECO:0000259" key="6">
    <source>
        <dbReference type="PROSITE" id="PS51775"/>
    </source>
</evidence>
<dbReference type="GO" id="GO:0016020">
    <property type="term" value="C:membrane"/>
    <property type="evidence" value="ECO:0007669"/>
    <property type="project" value="UniProtKB-SubCell"/>
</dbReference>
<organism evidence="7">
    <name type="scientific">Triticum aestivum</name>
    <name type="common">Wheat</name>
    <dbReference type="NCBI Taxonomy" id="4565"/>
    <lineage>
        <taxon>Eukaryota</taxon>
        <taxon>Viridiplantae</taxon>
        <taxon>Streptophyta</taxon>
        <taxon>Embryophyta</taxon>
        <taxon>Tracheophyta</taxon>
        <taxon>Spermatophyta</taxon>
        <taxon>Magnoliopsida</taxon>
        <taxon>Liliopsida</taxon>
        <taxon>Poales</taxon>
        <taxon>Poaceae</taxon>
        <taxon>BOP clade</taxon>
        <taxon>Pooideae</taxon>
        <taxon>Triticodae</taxon>
        <taxon>Triticeae</taxon>
        <taxon>Triticinae</taxon>
        <taxon>Triticum</taxon>
    </lineage>
</organism>
<dbReference type="Gramene" id="TraesCS2A03G0594700.1">
    <property type="protein sequence ID" value="TraesCS2A03G0594700.1.CDS"/>
    <property type="gene ID" value="TraesCS2A03G0594700"/>
</dbReference>
<sequence length="357" mass="39856">MSSAWRRSVRRRAPVSDREVGRRELGRRVEELEEAVEGLRGEKNAAETDEAALCAELNAERGAAESAARETMLMIERLQREKAAALLEARQFRRLAEGRVERDRQLHNELASLSALAGGYLALLHAHGIRPADENCYHEEERPGEHIEPEVYREQGRSPLGRPSNAVFWNLEMHVLFNSAPDRESSGAGGESGMNVMVIKKSVPPPPAEELEYTKDMGCAAATKAVAVEYTEEERVDGALELYARVEALEADRAATRRGVAALRAEPARVVLAREMARRLCRESAAVTMVQKPRFSVVAICKCFFSMILKSKRCFTARKFPVSLRLTFGLSSALGMLLLLERFTAALHRRRRSLLDS</sequence>
<reference evidence="7" key="2">
    <citation type="submission" date="2018-10" db="UniProtKB">
        <authorList>
            <consortium name="EnsemblPlants"/>
        </authorList>
    </citation>
    <scope>IDENTIFICATION</scope>
</reference>
<evidence type="ECO:0000256" key="2">
    <source>
        <dbReference type="ARBA" id="ARBA00022692"/>
    </source>
</evidence>
<dbReference type="Gramene" id="TraesCS2A02G248000.1">
    <property type="protein sequence ID" value="TraesCS2A02G248000.1"/>
    <property type="gene ID" value="TraesCS2A02G248000"/>
</dbReference>
<dbReference type="STRING" id="4565.A0A3B6AWV8"/>
<evidence type="ECO:0000313" key="7">
    <source>
        <dbReference type="EnsemblPlants" id="TraesCS2A02G248000.1"/>
    </source>
</evidence>
<accession>A0A3B6AWV8</accession>
<dbReference type="GO" id="GO:0080115">
    <property type="term" value="F:myosin XI tail binding"/>
    <property type="evidence" value="ECO:0007669"/>
    <property type="project" value="UniProtKB-ARBA"/>
</dbReference>
<dbReference type="PANTHER" id="PTHR31422">
    <property type="entry name" value="BNAANNG28530D PROTEIN"/>
    <property type="match status" value="1"/>
</dbReference>
<feature type="domain" description="GTD-binding" evidence="6">
    <location>
        <begin position="34"/>
        <end position="125"/>
    </location>
</feature>
<dbReference type="Proteomes" id="UP000019116">
    <property type="component" value="Chromosome 2A"/>
</dbReference>